<dbReference type="Proteomes" id="UP000522262">
    <property type="component" value="Unassembled WGS sequence"/>
</dbReference>
<dbReference type="AlphaFoldDB" id="A0A8H5I9N3"/>
<reference evidence="1 2" key="1">
    <citation type="submission" date="2020-05" db="EMBL/GenBank/DDBJ databases">
        <title>Identification and distribution of gene clusters putatively required for synthesis of sphingolipid metabolism inhibitors in phylogenetically diverse species of the filamentous fungus Fusarium.</title>
        <authorList>
            <person name="Kim H.-S."/>
            <person name="Busman M."/>
            <person name="Brown D.W."/>
            <person name="Divon H."/>
            <person name="Uhlig S."/>
            <person name="Proctor R.H."/>
        </authorList>
    </citation>
    <scope>NUCLEOTIDE SEQUENCE [LARGE SCALE GENOMIC DNA]</scope>
    <source>
        <strain evidence="1 2">NRRL 53147</strain>
    </source>
</reference>
<organism evidence="1 2">
    <name type="scientific">Fusarium mexicanum</name>
    <dbReference type="NCBI Taxonomy" id="751941"/>
    <lineage>
        <taxon>Eukaryota</taxon>
        <taxon>Fungi</taxon>
        <taxon>Dikarya</taxon>
        <taxon>Ascomycota</taxon>
        <taxon>Pezizomycotina</taxon>
        <taxon>Sordariomycetes</taxon>
        <taxon>Hypocreomycetidae</taxon>
        <taxon>Hypocreales</taxon>
        <taxon>Nectriaceae</taxon>
        <taxon>Fusarium</taxon>
        <taxon>Fusarium fujikuroi species complex</taxon>
    </lineage>
</organism>
<evidence type="ECO:0000313" key="2">
    <source>
        <dbReference type="Proteomes" id="UP000522262"/>
    </source>
</evidence>
<name>A0A8H5I9N3_9HYPO</name>
<sequence length="178" mass="20650">MDPFGLLPLEIRERVISNLVVDFVLMNLCQASPVFRHQLNTNKLLKTWSALHEELDYEMFQRILLLVKYPKEKEPILGFENILKYLPDPLFTPEQHLIFEMDAINQCMTKCFALGPQLVPLYRAKYPDFCNGNFSDYLAISLGKRGEHLPPTIPSIKSGIRHRIFYILLAIETIDQCP</sequence>
<gene>
    <name evidence="1" type="ORF">FMEXI_12080</name>
</gene>
<proteinExistence type="predicted"/>
<accession>A0A8H5I9N3</accession>
<keyword evidence="2" id="KW-1185">Reference proteome</keyword>
<protein>
    <submittedName>
        <fullName evidence="1">Uncharacterized protein</fullName>
    </submittedName>
</protein>
<dbReference type="EMBL" id="JAAOAM010000344">
    <property type="protein sequence ID" value="KAF5532997.1"/>
    <property type="molecule type" value="Genomic_DNA"/>
</dbReference>
<evidence type="ECO:0000313" key="1">
    <source>
        <dbReference type="EMBL" id="KAF5532997.1"/>
    </source>
</evidence>
<comment type="caution">
    <text evidence="1">The sequence shown here is derived from an EMBL/GenBank/DDBJ whole genome shotgun (WGS) entry which is preliminary data.</text>
</comment>